<proteinExistence type="inferred from homology"/>
<feature type="chain" id="PRO_5026303401" description="non-reducing end alpha-L-arabinofuranosidase" evidence="9">
    <location>
        <begin position="24"/>
        <end position="624"/>
    </location>
</feature>
<dbReference type="PANTHER" id="PTHR43576">
    <property type="entry name" value="ALPHA-L-ARABINOFURANOSIDASE C-RELATED"/>
    <property type="match status" value="1"/>
</dbReference>
<evidence type="ECO:0000256" key="3">
    <source>
        <dbReference type="ARBA" id="ARBA00011165"/>
    </source>
</evidence>
<comment type="similarity">
    <text evidence="2">Belongs to the glycosyl hydrolase 51 family.</text>
</comment>
<evidence type="ECO:0000256" key="5">
    <source>
        <dbReference type="ARBA" id="ARBA00022801"/>
    </source>
</evidence>
<keyword evidence="6" id="KW-0119">Carbohydrate metabolism</keyword>
<dbReference type="Gene3D" id="2.60.40.1180">
    <property type="entry name" value="Golgi alpha-mannosidase II"/>
    <property type="match status" value="1"/>
</dbReference>
<dbReference type="InterPro" id="IPR017853">
    <property type="entry name" value="GH"/>
</dbReference>
<keyword evidence="7" id="KW-0326">Glycosidase</keyword>
<dbReference type="GO" id="GO:0000272">
    <property type="term" value="P:polysaccharide catabolic process"/>
    <property type="evidence" value="ECO:0007669"/>
    <property type="project" value="TreeGrafter"/>
</dbReference>
<dbReference type="Gene3D" id="3.20.20.80">
    <property type="entry name" value="Glycosidases"/>
    <property type="match status" value="2"/>
</dbReference>
<comment type="caution">
    <text evidence="11">The sequence shown here is derived from an EMBL/GenBank/DDBJ whole genome shotgun (WGS) entry which is preliminary data.</text>
</comment>
<dbReference type="InterPro" id="IPR010720">
    <property type="entry name" value="Alpha-L-AF_C"/>
</dbReference>
<dbReference type="Proteomes" id="UP000481583">
    <property type="component" value="Unassembled WGS sequence"/>
</dbReference>
<evidence type="ECO:0000259" key="10">
    <source>
        <dbReference type="SMART" id="SM00813"/>
    </source>
</evidence>
<dbReference type="PANTHER" id="PTHR43576:SF3">
    <property type="entry name" value="ALPHA-L-ARABINOFURANOSIDASE C"/>
    <property type="match status" value="1"/>
</dbReference>
<dbReference type="SUPFAM" id="SSF51011">
    <property type="entry name" value="Glycosyl hydrolase domain"/>
    <property type="match status" value="1"/>
</dbReference>
<feature type="signal peptide" evidence="9">
    <location>
        <begin position="1"/>
        <end position="23"/>
    </location>
</feature>
<feature type="region of interest" description="Disordered" evidence="8">
    <location>
        <begin position="233"/>
        <end position="259"/>
    </location>
</feature>
<evidence type="ECO:0000256" key="4">
    <source>
        <dbReference type="ARBA" id="ARBA00012670"/>
    </source>
</evidence>
<dbReference type="Pfam" id="PF22848">
    <property type="entry name" value="ASD1_dom"/>
    <property type="match status" value="1"/>
</dbReference>
<evidence type="ECO:0000256" key="9">
    <source>
        <dbReference type="SAM" id="SignalP"/>
    </source>
</evidence>
<evidence type="ECO:0000256" key="7">
    <source>
        <dbReference type="ARBA" id="ARBA00023295"/>
    </source>
</evidence>
<dbReference type="RefSeq" id="WP_165230683.1">
    <property type="nucleotide sequence ID" value="NZ_JAAKZV010000004.1"/>
</dbReference>
<comment type="subunit">
    <text evidence="3">Homohexamer; trimer of dimers.</text>
</comment>
<name>A0A6G4TRX8_9ACTN</name>
<dbReference type="AlphaFoldDB" id="A0A6G4TRX8"/>
<comment type="catalytic activity">
    <reaction evidence="1">
        <text>Hydrolysis of terminal non-reducing alpha-L-arabinofuranoside residues in alpha-L-arabinosides.</text>
        <dbReference type="EC" id="3.2.1.55"/>
    </reaction>
</comment>
<keyword evidence="9" id="KW-0732">Signal</keyword>
<dbReference type="EC" id="3.2.1.55" evidence="4"/>
<protein>
    <recommendedName>
        <fullName evidence="4">non-reducing end alpha-L-arabinofuranosidase</fullName>
        <ecNumber evidence="4">3.2.1.55</ecNumber>
    </recommendedName>
</protein>
<dbReference type="InterPro" id="IPR013780">
    <property type="entry name" value="Glyco_hydro_b"/>
</dbReference>
<keyword evidence="5" id="KW-0378">Hydrolase</keyword>
<gene>
    <name evidence="11" type="ORF">G5C51_02360</name>
</gene>
<evidence type="ECO:0000256" key="6">
    <source>
        <dbReference type="ARBA" id="ARBA00023277"/>
    </source>
</evidence>
<dbReference type="GO" id="GO:0046556">
    <property type="term" value="F:alpha-L-arabinofuranosidase activity"/>
    <property type="evidence" value="ECO:0007669"/>
    <property type="project" value="UniProtKB-EC"/>
</dbReference>
<dbReference type="GO" id="GO:0046373">
    <property type="term" value="P:L-arabinose metabolic process"/>
    <property type="evidence" value="ECO:0007669"/>
    <property type="project" value="InterPro"/>
</dbReference>
<reference evidence="11 12" key="1">
    <citation type="submission" date="2020-02" db="EMBL/GenBank/DDBJ databases">
        <title>Whole-genome analyses of novel actinobacteria.</title>
        <authorList>
            <person name="Sahin N."/>
        </authorList>
    </citation>
    <scope>NUCLEOTIDE SEQUENCE [LARGE SCALE GENOMIC DNA]</scope>
    <source>
        <strain evidence="11 12">A7024</strain>
    </source>
</reference>
<sequence length="624" mass="66282">MHRRTALATALGGLLVFTTIAQAAPAAPRAEAADVTITVGTEATAATVRDQIVGANHRWPRDGLGMWDTARNEPSARMVELAKQTRLKLVRYPGGTVANLYDWKRAIGPQHKRGCQVGGGFVGGGGEPMDSRYGPDENERFVEAIGARTTVMTNGTTQTPRDAGDYVEYMNAEVGANPNGGTDWAKVRADNGHQGPYDVRVWEVGNELYLPNQAYWRAENLDTRLRQFAFGGTQRQQDQPLGSACDHRPEAGKSDGSAGQEFQVWYPPVVPGSATVRVGGEAWRRVADLGAAASDAAVYELNAKTGQVRFGDGTHGRIPPADAPIRADYDSGPHAGFTDFYAAMKKADPSISVCSPWEKPAFVQLMGREHAYDCIGPHLYLNRAVAGTSAEIHDRFMPEADKVVDGELDALEAAIKQYGPGGDKRPFLEVSEYGTINSGNPDDAPAGWAGSMTNVLIQAGHVIGMADHSVPLAISSNLNADRPVAGELFGGAPDFTDTGRARMLGLVSKLAGSTPVQREVQNNPQATGGGYPALRVLSTRAEDGTVRLLVLNRDREQAVTAGLALPPGAGGKAKVHTLNGAEISSYNSADDPDALKVTTAEKDVGGGGRHTFPAHSVTLFEVPV</sequence>
<evidence type="ECO:0000256" key="8">
    <source>
        <dbReference type="SAM" id="MobiDB-lite"/>
    </source>
</evidence>
<dbReference type="EMBL" id="JAAKZV010000004">
    <property type="protein sequence ID" value="NGN62745.1"/>
    <property type="molecule type" value="Genomic_DNA"/>
</dbReference>
<accession>A0A6G4TRX8</accession>
<evidence type="ECO:0000256" key="2">
    <source>
        <dbReference type="ARBA" id="ARBA00007186"/>
    </source>
</evidence>
<dbReference type="InterPro" id="IPR055235">
    <property type="entry name" value="ASD1_cat"/>
</dbReference>
<keyword evidence="12" id="KW-1185">Reference proteome</keyword>
<dbReference type="SMART" id="SM00813">
    <property type="entry name" value="Alpha-L-AF_C"/>
    <property type="match status" value="1"/>
</dbReference>
<feature type="domain" description="Alpha-L-arabinofuranosidase C-terminal" evidence="10">
    <location>
        <begin position="431"/>
        <end position="616"/>
    </location>
</feature>
<evidence type="ECO:0000313" key="11">
    <source>
        <dbReference type="EMBL" id="NGN62745.1"/>
    </source>
</evidence>
<organism evidence="11 12">
    <name type="scientific">Streptomyces coryli</name>
    <dbReference type="NCBI Taxonomy" id="1128680"/>
    <lineage>
        <taxon>Bacteria</taxon>
        <taxon>Bacillati</taxon>
        <taxon>Actinomycetota</taxon>
        <taxon>Actinomycetes</taxon>
        <taxon>Kitasatosporales</taxon>
        <taxon>Streptomycetaceae</taxon>
        <taxon>Streptomyces</taxon>
    </lineage>
</organism>
<dbReference type="SUPFAM" id="SSF51445">
    <property type="entry name" value="(Trans)glycosidases"/>
    <property type="match status" value="2"/>
</dbReference>
<evidence type="ECO:0000256" key="1">
    <source>
        <dbReference type="ARBA" id="ARBA00001462"/>
    </source>
</evidence>
<evidence type="ECO:0000313" key="12">
    <source>
        <dbReference type="Proteomes" id="UP000481583"/>
    </source>
</evidence>